<feature type="region of interest" description="Disordered" evidence="1">
    <location>
        <begin position="1"/>
        <end position="122"/>
    </location>
</feature>
<evidence type="ECO:0000259" key="2">
    <source>
        <dbReference type="Pfam" id="PF13843"/>
    </source>
</evidence>
<evidence type="ECO:0000313" key="3">
    <source>
        <dbReference type="EMBL" id="KKF32185.1"/>
    </source>
</evidence>
<name>A0A0F8ASA6_LARCR</name>
<dbReference type="AlphaFoldDB" id="A0A0F8ASA6"/>
<proteinExistence type="predicted"/>
<protein>
    <submittedName>
        <fullName evidence="3">PiggyBac transposable element-derived protein 2</fullName>
    </submittedName>
</protein>
<accession>A0A0F8ASA6</accession>
<dbReference type="EMBL" id="KQ040965">
    <property type="protein sequence ID" value="KKF32185.1"/>
    <property type="molecule type" value="Genomic_DNA"/>
</dbReference>
<organism evidence="3">
    <name type="scientific">Larimichthys crocea</name>
    <name type="common">Large yellow croaker</name>
    <name type="synonym">Pseudosciaena crocea</name>
    <dbReference type="NCBI Taxonomy" id="215358"/>
    <lineage>
        <taxon>Eukaryota</taxon>
        <taxon>Metazoa</taxon>
        <taxon>Chordata</taxon>
        <taxon>Craniata</taxon>
        <taxon>Vertebrata</taxon>
        <taxon>Euteleostomi</taxon>
        <taxon>Actinopterygii</taxon>
        <taxon>Neopterygii</taxon>
        <taxon>Teleostei</taxon>
        <taxon>Neoteleostei</taxon>
        <taxon>Acanthomorphata</taxon>
        <taxon>Eupercaria</taxon>
        <taxon>Sciaenidae</taxon>
        <taxon>Larimichthys</taxon>
    </lineage>
</organism>
<feature type="compositionally biased region" description="Polar residues" evidence="1">
    <location>
        <begin position="107"/>
        <end position="116"/>
    </location>
</feature>
<gene>
    <name evidence="3" type="ORF">EH28_00355</name>
</gene>
<dbReference type="Pfam" id="PF13843">
    <property type="entry name" value="DDE_Tnp_1_7"/>
    <property type="match status" value="1"/>
</dbReference>
<feature type="compositionally biased region" description="Basic residues" evidence="1">
    <location>
        <begin position="91"/>
        <end position="100"/>
    </location>
</feature>
<evidence type="ECO:0000256" key="1">
    <source>
        <dbReference type="SAM" id="MobiDB-lite"/>
    </source>
</evidence>
<reference evidence="3" key="1">
    <citation type="journal article" date="2015" name="PLoS Genet.">
        <title>Genome Sequencing of the Perciform Fish Larimichthys crocea Provides Insights into Molecular and Genetic Mechanisms of Stress Adaptation.</title>
        <authorList>
            <person name="Ao J."/>
            <person name="Mu Y."/>
            <person name="Xiang L.X."/>
            <person name="Fan D."/>
            <person name="Feng M."/>
            <person name="Zhang S."/>
            <person name="Shi Q."/>
            <person name="Zhu L.Y."/>
            <person name="Li T."/>
            <person name="Ding Y."/>
            <person name="Nie L."/>
            <person name="Li Q."/>
            <person name="Dong W.R."/>
            <person name="Jiang L."/>
            <person name="Sun B."/>
            <person name="Zhang X."/>
            <person name="Li M."/>
            <person name="Zhang H.Q."/>
            <person name="Xie S."/>
            <person name="Zhu Y."/>
            <person name="Jiang X."/>
            <person name="Wang X."/>
            <person name="Mu P."/>
            <person name="Chen W."/>
            <person name="Yue Z."/>
            <person name="Wang Z."/>
            <person name="Wang J."/>
            <person name="Shao J.Z."/>
            <person name="Chen X."/>
        </authorList>
    </citation>
    <scope>NUCLEOTIDE SEQUENCE [LARGE SCALE GENOMIC DNA]</scope>
    <source>
        <strain evidence="3">SSNF</strain>
        <tissue evidence="3">Blood</tissue>
    </source>
</reference>
<feature type="compositionally biased region" description="Basic and acidic residues" evidence="1">
    <location>
        <begin position="51"/>
        <end position="62"/>
    </location>
</feature>
<feature type="compositionally biased region" description="Acidic residues" evidence="1">
    <location>
        <begin position="22"/>
        <end position="38"/>
    </location>
</feature>
<dbReference type="InterPro" id="IPR029526">
    <property type="entry name" value="PGBD"/>
</dbReference>
<sequence>MKASVFYGKRVSVQPHVRPPPEDSEDSCLSDSAGSDEEYVPKPGDGESSNESDRSSSDEKCAPKPGDGESSSESDRSSSDEEVSSTSAQAPRKKQKRRNKEKMTWKTGKQTQSSEKNVPAWQGALPDSDSIRLPIDYIRQFFDTELLALIVNQSNLYSTQENPNHALKLDQEELEQFIGSVLYMSVIRLPRSRIYWSNACRVCM</sequence>
<dbReference type="PANTHER" id="PTHR47272">
    <property type="entry name" value="DDE_TNP_1_7 DOMAIN-CONTAINING PROTEIN"/>
    <property type="match status" value="1"/>
</dbReference>
<dbReference type="PANTHER" id="PTHR47272:SF1">
    <property type="entry name" value="PIGGYBAC TRANSPOSABLE ELEMENT-DERIVED PROTEIN 3-LIKE"/>
    <property type="match status" value="1"/>
</dbReference>
<feature type="domain" description="PiggyBac transposable element-derived protein" evidence="2">
    <location>
        <begin position="134"/>
        <end position="198"/>
    </location>
</feature>